<feature type="compositionally biased region" description="Polar residues" evidence="4">
    <location>
        <begin position="881"/>
        <end position="892"/>
    </location>
</feature>
<dbReference type="PROSITE" id="PS00678">
    <property type="entry name" value="WD_REPEATS_1"/>
    <property type="match status" value="2"/>
</dbReference>
<sequence length="1063" mass="120156">MKRRSSNSKKTNRKYFQLSQIMTDTSLTRREATNQDMDTLKAHVDPWKVYKEETPSTIQYFAGRSVRLLESLQSSHLRSLMEAFFRKRSVRSKPSRRVRAHDRVSANSMSFEDFFSSLKEATGQDYQRSDVEELFNEMDVSCDGCVGWQTFHNFILQHYKHVKDSMWACKNVPISQPSIQHCTYNKQEPIVRVLALSQSPPMRYISVSKRGTLILWNRHLNNIKPLEMCAGPFNKRQYRKGFQGWTTDAVYLGNVHKIAVATLSRSIHFFDVTTTCSFEQVHLFGLSHIATALCYWYDTEALGEKCVLMWGDDRGSVNLLWFLQPFKGLFEMPFTNQTGPVQIFMPDIHAHSALVSYQHIPKIHNEPINRILYEPHDELIITSSESPASSVVIIDVSQKREEYIWRIEKGVKCFDFSFSLGLLVTAGVGSAVRLWNRYVTSRPTAVLRSHQTTVVDVVIHQALGKIFSYSKDAVLKIWDIPSQQCLKTIPLQFPNIHLGFTPEHGSFPLLLSLTPDPVLLVTCREFLATLHLHKSESNSRSGIYTCALYNPHLQQVITACADSTLTVWDVKTGIKRMEIRNAHGKEEVSCMALDVHQRRLISAATNGTIKVWNLLNGLNLHKLETVSNAEVTGVICHHDNQLLATGWSRLIAQYSIAFSEDIYVNADLSWKSGRQHSEDILAMDHCPGLGLLATGSYDGEIIIWSLALQKPITRLQTNQQEKAHLPVHRLLFLQRRAQQSVLRSGAVLLSSQNGTVCCWSISGPRHNQGQFYAPDGSDESVMGLSTDQENSLLVTGDTAGLIKVWDISQYALAAADTQSAEGLPSLLHSWRGHEMAIVSSELLAYESQLFVLSISVDRRACLWTPQGSCVGCFGQEQQWDLNNPDTYQTNREPTGPVKEEEERTEDSQSRVSAGSFICWGESSEVTGTSLSAGDSQQTELALDLQRGFMALQTPDSDHRSSLERFPLPKYSEVLSGDHVFRDLEIKMNARQRRPRDTGREKLCLFGNEFMPLQALELPEISELKDVPLKPWRLKIRQISSRGAEASSRMLSSEAPLHCETLED</sequence>
<evidence type="ECO:0000256" key="4">
    <source>
        <dbReference type="SAM" id="MobiDB-lite"/>
    </source>
</evidence>
<evidence type="ECO:0000259" key="5">
    <source>
        <dbReference type="PROSITE" id="PS50222"/>
    </source>
</evidence>
<name>A0A8C1SMT1_CYPCA</name>
<feature type="repeat" description="WD" evidence="3">
    <location>
        <begin position="774"/>
        <end position="815"/>
    </location>
</feature>
<dbReference type="Ensembl" id="ENSCCRT00015010596.1">
    <property type="protein sequence ID" value="ENSCCRP00015010206.1"/>
    <property type="gene ID" value="ENSCCRG00015004850.1"/>
</dbReference>
<proteinExistence type="predicted"/>
<dbReference type="PROSITE" id="PS50222">
    <property type="entry name" value="EF_HAND_2"/>
    <property type="match status" value="1"/>
</dbReference>
<dbReference type="Pfam" id="PF00400">
    <property type="entry name" value="WD40"/>
    <property type="match status" value="3"/>
</dbReference>
<feature type="domain" description="EF-hand" evidence="5">
    <location>
        <begin position="126"/>
        <end position="161"/>
    </location>
</feature>
<evidence type="ECO:0000313" key="7">
    <source>
        <dbReference type="Proteomes" id="UP000694700"/>
    </source>
</evidence>
<dbReference type="InterPro" id="IPR019775">
    <property type="entry name" value="WD40_repeat_CS"/>
</dbReference>
<dbReference type="SMART" id="SM00320">
    <property type="entry name" value="WD40"/>
    <property type="match status" value="10"/>
</dbReference>
<dbReference type="InterPro" id="IPR036322">
    <property type="entry name" value="WD40_repeat_dom_sf"/>
</dbReference>
<dbReference type="InterPro" id="IPR015943">
    <property type="entry name" value="WD40/YVTN_repeat-like_dom_sf"/>
</dbReference>
<dbReference type="PANTHER" id="PTHR44324">
    <property type="entry name" value="WD40 REPEAT DOMAIN 95"/>
    <property type="match status" value="1"/>
</dbReference>
<keyword evidence="1 3" id="KW-0853">WD repeat</keyword>
<dbReference type="GO" id="GO:0005509">
    <property type="term" value="F:calcium ion binding"/>
    <property type="evidence" value="ECO:0007669"/>
    <property type="project" value="InterPro"/>
</dbReference>
<dbReference type="AlphaFoldDB" id="A0A8C1SMT1"/>
<dbReference type="PANTHER" id="PTHR44324:SF3">
    <property type="entry name" value="WD REPEAT-CONTAINING PROTEIN 49-LIKE"/>
    <property type="match status" value="1"/>
</dbReference>
<dbReference type="PROSITE" id="PS50082">
    <property type="entry name" value="WD_REPEATS_2"/>
    <property type="match status" value="5"/>
</dbReference>
<evidence type="ECO:0000256" key="3">
    <source>
        <dbReference type="PROSITE-ProRule" id="PRU00221"/>
    </source>
</evidence>
<dbReference type="InterPro" id="IPR001680">
    <property type="entry name" value="WD40_rpt"/>
</dbReference>
<feature type="repeat" description="WD" evidence="3">
    <location>
        <begin position="588"/>
        <end position="622"/>
    </location>
</feature>
<dbReference type="SUPFAM" id="SSF50978">
    <property type="entry name" value="WD40 repeat-like"/>
    <property type="match status" value="3"/>
</dbReference>
<protein>
    <submittedName>
        <fullName evidence="6">Si:dkey-202c14.3</fullName>
    </submittedName>
</protein>
<dbReference type="InterPro" id="IPR051242">
    <property type="entry name" value="WD-EF-hand_domain"/>
</dbReference>
<evidence type="ECO:0000256" key="1">
    <source>
        <dbReference type="ARBA" id="ARBA00022574"/>
    </source>
</evidence>
<dbReference type="InterPro" id="IPR002048">
    <property type="entry name" value="EF_hand_dom"/>
</dbReference>
<dbReference type="InterPro" id="IPR011992">
    <property type="entry name" value="EF-hand-dom_pair"/>
</dbReference>
<dbReference type="Proteomes" id="UP000694700">
    <property type="component" value="Unplaced"/>
</dbReference>
<accession>A0A8C1SMT1</accession>
<feature type="region of interest" description="Disordered" evidence="4">
    <location>
        <begin position="1041"/>
        <end position="1063"/>
    </location>
</feature>
<feature type="repeat" description="WD" evidence="3">
    <location>
        <begin position="673"/>
        <end position="714"/>
    </location>
</feature>
<keyword evidence="2" id="KW-0677">Repeat</keyword>
<evidence type="ECO:0000313" key="6">
    <source>
        <dbReference type="Ensembl" id="ENSCCRP00015010206.1"/>
    </source>
</evidence>
<organism evidence="6 7">
    <name type="scientific">Cyprinus carpio</name>
    <name type="common">Common carp</name>
    <dbReference type="NCBI Taxonomy" id="7962"/>
    <lineage>
        <taxon>Eukaryota</taxon>
        <taxon>Metazoa</taxon>
        <taxon>Chordata</taxon>
        <taxon>Craniata</taxon>
        <taxon>Vertebrata</taxon>
        <taxon>Euteleostomi</taxon>
        <taxon>Actinopterygii</taxon>
        <taxon>Neopterygii</taxon>
        <taxon>Teleostei</taxon>
        <taxon>Ostariophysi</taxon>
        <taxon>Cypriniformes</taxon>
        <taxon>Cyprinidae</taxon>
        <taxon>Cyprininae</taxon>
        <taxon>Cyprinus</taxon>
    </lineage>
</organism>
<evidence type="ECO:0000256" key="2">
    <source>
        <dbReference type="ARBA" id="ARBA00022737"/>
    </source>
</evidence>
<feature type="repeat" description="WD" evidence="3">
    <location>
        <begin position="537"/>
        <end position="578"/>
    </location>
</feature>
<feature type="region of interest" description="Disordered" evidence="4">
    <location>
        <begin position="881"/>
        <end position="909"/>
    </location>
</feature>
<reference evidence="6" key="1">
    <citation type="submission" date="2025-08" db="UniProtKB">
        <authorList>
            <consortium name="Ensembl"/>
        </authorList>
    </citation>
    <scope>IDENTIFICATION</scope>
</reference>
<feature type="compositionally biased region" description="Basic and acidic residues" evidence="4">
    <location>
        <begin position="897"/>
        <end position="908"/>
    </location>
</feature>
<dbReference type="Gene3D" id="2.130.10.10">
    <property type="entry name" value="YVTN repeat-like/Quinoprotein amine dehydrogenase"/>
    <property type="match status" value="3"/>
</dbReference>
<feature type="repeat" description="WD" evidence="3">
    <location>
        <begin position="447"/>
        <end position="488"/>
    </location>
</feature>
<dbReference type="SUPFAM" id="SSF47473">
    <property type="entry name" value="EF-hand"/>
    <property type="match status" value="1"/>
</dbReference>